<dbReference type="Proteomes" id="UP001231189">
    <property type="component" value="Unassembled WGS sequence"/>
</dbReference>
<evidence type="ECO:0000313" key="4">
    <source>
        <dbReference type="Proteomes" id="UP001231189"/>
    </source>
</evidence>
<evidence type="ECO:0000256" key="1">
    <source>
        <dbReference type="SAM" id="MobiDB-lite"/>
    </source>
</evidence>
<accession>A0AAD8VP39</accession>
<feature type="compositionally biased region" description="Basic and acidic residues" evidence="1">
    <location>
        <begin position="34"/>
        <end position="43"/>
    </location>
</feature>
<evidence type="ECO:0000313" key="3">
    <source>
        <dbReference type="EMBL" id="KAK1614807.1"/>
    </source>
</evidence>
<evidence type="ECO:0000313" key="2">
    <source>
        <dbReference type="EMBL" id="KAK1614765.1"/>
    </source>
</evidence>
<dbReference type="AlphaFoldDB" id="A0AAD8VP39"/>
<organism evidence="3 4">
    <name type="scientific">Lolium multiflorum</name>
    <name type="common">Italian ryegrass</name>
    <name type="synonym">Lolium perenne subsp. multiflorum</name>
    <dbReference type="NCBI Taxonomy" id="4521"/>
    <lineage>
        <taxon>Eukaryota</taxon>
        <taxon>Viridiplantae</taxon>
        <taxon>Streptophyta</taxon>
        <taxon>Embryophyta</taxon>
        <taxon>Tracheophyta</taxon>
        <taxon>Spermatophyta</taxon>
        <taxon>Magnoliopsida</taxon>
        <taxon>Liliopsida</taxon>
        <taxon>Poales</taxon>
        <taxon>Poaceae</taxon>
        <taxon>BOP clade</taxon>
        <taxon>Pooideae</taxon>
        <taxon>Poodae</taxon>
        <taxon>Poeae</taxon>
        <taxon>Poeae Chloroplast Group 2 (Poeae type)</taxon>
        <taxon>Loliodinae</taxon>
        <taxon>Loliinae</taxon>
        <taxon>Lolium</taxon>
    </lineage>
</organism>
<dbReference type="EMBL" id="JAUUTY010000006">
    <property type="protein sequence ID" value="KAK1614807.1"/>
    <property type="molecule type" value="Genomic_DNA"/>
</dbReference>
<name>A0AAD8VP39_LOLMU</name>
<dbReference type="EMBL" id="JAUUTY010000006">
    <property type="protein sequence ID" value="KAK1614765.1"/>
    <property type="molecule type" value="Genomic_DNA"/>
</dbReference>
<keyword evidence="4" id="KW-1185">Reference proteome</keyword>
<proteinExistence type="predicted"/>
<sequence>MAAEAVAATGAPWVPVWTAASCALLAHIRTDALRQDVVDQERPRKNKKLQRGPSSRSRRRRRTEADGDAPLPLFLNTPWIGTSPLASGKSPNAGSEDPTAEDVADDAEYPETTFIFFFTHRDRCLVDPGWGTTSTPDPWTSGLEEVGRLTKRLHGAPSPEGERADTKLQTDSLPASETLSADPHFFLSSSLILLLVGGGRTFADALARHSAVVVAPALAADGHSKWDMVMEEVNMTEKG</sequence>
<gene>
    <name evidence="2" type="ORF">QYE76_020282</name>
    <name evidence="3" type="ORF">QYE76_020324</name>
</gene>
<comment type="caution">
    <text evidence="3">The sequence shown here is derived from an EMBL/GenBank/DDBJ whole genome shotgun (WGS) entry which is preliminary data.</text>
</comment>
<protein>
    <submittedName>
        <fullName evidence="3">Uncharacterized protein</fullName>
    </submittedName>
</protein>
<feature type="compositionally biased region" description="Basic residues" evidence="1">
    <location>
        <begin position="44"/>
        <end position="62"/>
    </location>
</feature>
<reference evidence="3" key="1">
    <citation type="submission" date="2023-07" db="EMBL/GenBank/DDBJ databases">
        <title>A chromosome-level genome assembly of Lolium multiflorum.</title>
        <authorList>
            <person name="Chen Y."/>
            <person name="Copetti D."/>
            <person name="Kolliker R."/>
            <person name="Studer B."/>
        </authorList>
    </citation>
    <scope>NUCLEOTIDE SEQUENCE</scope>
    <source>
        <strain evidence="3">02402/16</strain>
        <tissue evidence="3">Leaf</tissue>
    </source>
</reference>
<feature type="region of interest" description="Disordered" evidence="1">
    <location>
        <begin position="34"/>
        <end position="105"/>
    </location>
</feature>